<dbReference type="InterPro" id="IPR031360">
    <property type="entry name" value="TrpP"/>
</dbReference>
<sequence length="181" mass="19494">MNTGLNTKRMTTNAILIAIGAILHQITPAIPLFGISMQPDLSLAMLFIIILYNKDYKTSLICGIAVGVFAAMTTKMPMGQIPNIVDKFITTNIMFAIVSMLRNKLDANKLMMFILPIGTTISGTLFISVAIIIGGIEVSAFIQLFVSVVLTAAVINTILGFGLFKIVERTAVATGAYFISK</sequence>
<feature type="transmembrane region" description="Helical" evidence="1">
    <location>
        <begin position="12"/>
        <end position="30"/>
    </location>
</feature>
<comment type="caution">
    <text evidence="3">The sequence shown here is derived from an EMBL/GenBank/DDBJ whole genome shotgun (WGS) entry which is preliminary data.</text>
</comment>
<dbReference type="EMBL" id="LRDH01000107">
    <property type="protein sequence ID" value="PPV14593.1"/>
    <property type="molecule type" value="Genomic_DNA"/>
</dbReference>
<reference evidence="3 4" key="1">
    <citation type="submission" date="2016-01" db="EMBL/GenBank/DDBJ databases">
        <title>Characterization of the Clostridium difficile lineages that are prevalent in Hong Kong and China.</title>
        <authorList>
            <person name="Kwok J.S.-L."/>
            <person name="Lam W.-Y."/>
            <person name="Ip M."/>
            <person name="Chan T.-F."/>
            <person name="Hawkey P.M."/>
            <person name="Tsui S.K.-W."/>
        </authorList>
    </citation>
    <scope>NUCLEOTIDE SEQUENCE [LARGE SCALE GENOMIC DNA]</scope>
    <source>
        <strain evidence="3 4">300064</strain>
    </source>
</reference>
<organism evidence="3 4">
    <name type="scientific">Clostridium butyricum</name>
    <dbReference type="NCBI Taxonomy" id="1492"/>
    <lineage>
        <taxon>Bacteria</taxon>
        <taxon>Bacillati</taxon>
        <taxon>Bacillota</taxon>
        <taxon>Clostridia</taxon>
        <taxon>Eubacteriales</taxon>
        <taxon>Clostridiaceae</taxon>
        <taxon>Clostridium</taxon>
    </lineage>
</organism>
<dbReference type="Proteomes" id="UP000321089">
    <property type="component" value="Unassembled WGS sequence"/>
</dbReference>
<feature type="transmembrane region" description="Helical" evidence="1">
    <location>
        <begin position="113"/>
        <end position="136"/>
    </location>
</feature>
<protein>
    <submittedName>
        <fullName evidence="3">Tryptophan transporter</fullName>
    </submittedName>
</protein>
<gene>
    <name evidence="3" type="ORF">AWN73_02450</name>
    <name evidence="2" type="ORF">CBU02nite_05530</name>
</gene>
<keyword evidence="1" id="KW-0812">Transmembrane</keyword>
<reference evidence="2 5" key="2">
    <citation type="submission" date="2019-07" db="EMBL/GenBank/DDBJ databases">
        <title>Whole genome shotgun sequence of Clostridium butyricum NBRC 3858.</title>
        <authorList>
            <person name="Hosoyama A."/>
            <person name="Uohara A."/>
            <person name="Ohji S."/>
            <person name="Ichikawa N."/>
        </authorList>
    </citation>
    <scope>NUCLEOTIDE SEQUENCE [LARGE SCALE GENOMIC DNA]</scope>
    <source>
        <strain evidence="2 5">NBRC 3858</strain>
    </source>
</reference>
<evidence type="ECO:0000313" key="5">
    <source>
        <dbReference type="Proteomes" id="UP000321089"/>
    </source>
</evidence>
<dbReference type="RefSeq" id="WP_003429373.1">
    <property type="nucleotide sequence ID" value="NZ_BKBB01000030.1"/>
</dbReference>
<keyword evidence="1" id="KW-0472">Membrane</keyword>
<evidence type="ECO:0000313" key="4">
    <source>
        <dbReference type="Proteomes" id="UP000238081"/>
    </source>
</evidence>
<name>A0A0A6SC30_CLOBU</name>
<feature type="transmembrane region" description="Helical" evidence="1">
    <location>
        <begin position="142"/>
        <end position="164"/>
    </location>
</feature>
<evidence type="ECO:0000313" key="3">
    <source>
        <dbReference type="EMBL" id="PPV14593.1"/>
    </source>
</evidence>
<dbReference type="Pfam" id="PF17099">
    <property type="entry name" value="TrpP"/>
    <property type="match status" value="1"/>
</dbReference>
<keyword evidence="1" id="KW-1133">Transmembrane helix</keyword>
<dbReference type="KEGG" id="cbut:ATN24_04635"/>
<evidence type="ECO:0000313" key="2">
    <source>
        <dbReference type="EMBL" id="GEQ20047.1"/>
    </source>
</evidence>
<accession>A0A0A6SC30</accession>
<proteinExistence type="predicted"/>
<dbReference type="EMBL" id="BKBC01000005">
    <property type="protein sequence ID" value="GEQ20047.1"/>
    <property type="molecule type" value="Genomic_DNA"/>
</dbReference>
<evidence type="ECO:0000256" key="1">
    <source>
        <dbReference type="SAM" id="Phobius"/>
    </source>
</evidence>
<dbReference type="AlphaFoldDB" id="A0A0A6SC30"/>
<dbReference type="Proteomes" id="UP000238081">
    <property type="component" value="Unassembled WGS sequence"/>
</dbReference>
<dbReference type="OrthoDB" id="2243651at2"/>